<feature type="compositionally biased region" description="Low complexity" evidence="1">
    <location>
        <begin position="357"/>
        <end position="393"/>
    </location>
</feature>
<keyword evidence="2" id="KW-1133">Transmembrane helix</keyword>
<proteinExistence type="predicted"/>
<feature type="signal peptide" evidence="3">
    <location>
        <begin position="1"/>
        <end position="19"/>
    </location>
</feature>
<evidence type="ECO:0000256" key="3">
    <source>
        <dbReference type="SAM" id="SignalP"/>
    </source>
</evidence>
<dbReference type="Proteomes" id="UP000624404">
    <property type="component" value="Unassembled WGS sequence"/>
</dbReference>
<feature type="region of interest" description="Disordered" evidence="1">
    <location>
        <begin position="351"/>
        <end position="393"/>
    </location>
</feature>
<reference evidence="4" key="1">
    <citation type="submission" date="2020-10" db="EMBL/GenBank/DDBJ databases">
        <authorList>
            <person name="Kusch S."/>
        </authorList>
    </citation>
    <scope>NUCLEOTIDE SEQUENCE</scope>
    <source>
        <strain evidence="4">SwB9</strain>
    </source>
</reference>
<comment type="caution">
    <text evidence="4">The sequence shown here is derived from an EMBL/GenBank/DDBJ whole genome shotgun (WGS) entry which is preliminary data.</text>
</comment>
<organism evidence="4 5">
    <name type="scientific">Sclerotinia trifoliorum</name>
    <dbReference type="NCBI Taxonomy" id="28548"/>
    <lineage>
        <taxon>Eukaryota</taxon>
        <taxon>Fungi</taxon>
        <taxon>Dikarya</taxon>
        <taxon>Ascomycota</taxon>
        <taxon>Pezizomycotina</taxon>
        <taxon>Leotiomycetes</taxon>
        <taxon>Helotiales</taxon>
        <taxon>Sclerotiniaceae</taxon>
        <taxon>Sclerotinia</taxon>
    </lineage>
</organism>
<keyword evidence="5" id="KW-1185">Reference proteome</keyword>
<dbReference type="EMBL" id="CAJHIA010000003">
    <property type="protein sequence ID" value="CAD6441203.1"/>
    <property type="molecule type" value="Genomic_DNA"/>
</dbReference>
<dbReference type="AlphaFoldDB" id="A0A8H2VN35"/>
<gene>
    <name evidence="4" type="ORF">SCLTRI_LOCUS993</name>
</gene>
<keyword evidence="2" id="KW-0812">Transmembrane</keyword>
<protein>
    <submittedName>
        <fullName evidence="4">9c788a51-f507-4f6e-8599-559a463500c0</fullName>
    </submittedName>
</protein>
<feature type="chain" id="PRO_5034978352" evidence="3">
    <location>
        <begin position="20"/>
        <end position="421"/>
    </location>
</feature>
<evidence type="ECO:0000256" key="1">
    <source>
        <dbReference type="SAM" id="MobiDB-lite"/>
    </source>
</evidence>
<feature type="transmembrane region" description="Helical" evidence="2">
    <location>
        <begin position="398"/>
        <end position="420"/>
    </location>
</feature>
<keyword evidence="2" id="KW-0472">Membrane</keyword>
<evidence type="ECO:0000256" key="2">
    <source>
        <dbReference type="SAM" id="Phobius"/>
    </source>
</evidence>
<evidence type="ECO:0000313" key="5">
    <source>
        <dbReference type="Proteomes" id="UP000624404"/>
    </source>
</evidence>
<evidence type="ECO:0000313" key="4">
    <source>
        <dbReference type="EMBL" id="CAD6441203.1"/>
    </source>
</evidence>
<keyword evidence="3" id="KW-0732">Signal</keyword>
<name>A0A8H2VN35_9HELO</name>
<accession>A0A8H2VN35</accession>
<dbReference type="OrthoDB" id="2110578at2759"/>
<sequence>MHFKALAVAALALVGAATAQRPTDTSICDYYTTALFINNTADFQHQLIMRIVNIALVGNHAPSPGVNVTGILYTGTYNGIKVNLLPYFDGGFFSTNGGGKPISVDFLDSGGLATLSSNKAADSMSSNQYFLMTHLYQYFGVLLGCSKQGGTEFPAYSGSDSQYKVHKFMDLSDAEVNYFIEQVALSASSFGVSASDLMIIGYALRQSFGYRCLPPATIIPSQGAQLQSICTDSTCPLAPNNTCASYDQTITKPKLDPCYVAKAACYKAPGTSSNLCNNNYLICKASGGIKTNGTTSPSNTCSCSGSGPCLCSASGSASCPCSDSGSCPCSDSGSCPCSNSGSCPCSAPKTESGTGFGTSSNKTSGTGSSKTNSTGTGTGSGSDSKTNGTTTATKPTQLTAGAATVGVGFAAIAGGLLAFFL</sequence>